<evidence type="ECO:0000313" key="3">
    <source>
        <dbReference type="EMBL" id="TQE02273.1"/>
    </source>
</evidence>
<dbReference type="PANTHER" id="PTHR23500">
    <property type="entry name" value="SOLUTE CARRIER FAMILY 2, FACILITATED GLUCOSE TRANSPORTER"/>
    <property type="match status" value="1"/>
</dbReference>
<protein>
    <recommendedName>
        <fullName evidence="5">Major facilitator superfamily (MFS) profile domain-containing protein</fullName>
    </recommendedName>
</protein>
<dbReference type="InterPro" id="IPR045262">
    <property type="entry name" value="STP/PLT_plant"/>
</dbReference>
<evidence type="ECO:0000313" key="4">
    <source>
        <dbReference type="Proteomes" id="UP000315295"/>
    </source>
</evidence>
<sequence length="94" mass="9934">MAGEGASFGEGRGGMTKYEGGVTNFVVLTCLLAATGGRLFGYDHGISGEVTSMESFLNKFFPSVFHKMKNESGEHNSTANLTAISSHCSPFAFT</sequence>
<evidence type="ECO:0008006" key="5">
    <source>
        <dbReference type="Google" id="ProtNLM"/>
    </source>
</evidence>
<dbReference type="AlphaFoldDB" id="A0A540MVK3"/>
<gene>
    <name evidence="3" type="ORF">C1H46_012144</name>
</gene>
<keyword evidence="4" id="KW-1185">Reference proteome</keyword>
<comment type="similarity">
    <text evidence="1">Belongs to the major facilitator superfamily. Sugar transporter (TC 2.A.1.1) family.</text>
</comment>
<reference evidence="3 4" key="1">
    <citation type="journal article" date="2019" name="G3 (Bethesda)">
        <title>Sequencing of a Wild Apple (Malus baccata) Genome Unravels the Differences Between Cultivated and Wild Apple Species Regarding Disease Resistance and Cold Tolerance.</title>
        <authorList>
            <person name="Chen X."/>
        </authorList>
    </citation>
    <scope>NUCLEOTIDE SEQUENCE [LARGE SCALE GENOMIC DNA]</scope>
    <source>
        <strain evidence="4">cv. Shandingzi</strain>
        <tissue evidence="3">Leaves</tissue>
    </source>
</reference>
<organism evidence="3 4">
    <name type="scientific">Malus baccata</name>
    <name type="common">Siberian crab apple</name>
    <name type="synonym">Pyrus baccata</name>
    <dbReference type="NCBI Taxonomy" id="106549"/>
    <lineage>
        <taxon>Eukaryota</taxon>
        <taxon>Viridiplantae</taxon>
        <taxon>Streptophyta</taxon>
        <taxon>Embryophyta</taxon>
        <taxon>Tracheophyta</taxon>
        <taxon>Spermatophyta</taxon>
        <taxon>Magnoliopsida</taxon>
        <taxon>eudicotyledons</taxon>
        <taxon>Gunneridae</taxon>
        <taxon>Pentapetalae</taxon>
        <taxon>rosids</taxon>
        <taxon>fabids</taxon>
        <taxon>Rosales</taxon>
        <taxon>Rosaceae</taxon>
        <taxon>Amygdaloideae</taxon>
        <taxon>Maleae</taxon>
        <taxon>Malus</taxon>
    </lineage>
</organism>
<dbReference type="GO" id="GO:0015144">
    <property type="term" value="F:carbohydrate transmembrane transporter activity"/>
    <property type="evidence" value="ECO:0007669"/>
    <property type="project" value="InterPro"/>
</dbReference>
<evidence type="ECO:0000256" key="2">
    <source>
        <dbReference type="ARBA" id="ARBA00022448"/>
    </source>
</evidence>
<evidence type="ECO:0000256" key="1">
    <source>
        <dbReference type="ARBA" id="ARBA00010992"/>
    </source>
</evidence>
<dbReference type="EMBL" id="VIEB01000179">
    <property type="protein sequence ID" value="TQE02273.1"/>
    <property type="molecule type" value="Genomic_DNA"/>
</dbReference>
<dbReference type="Proteomes" id="UP000315295">
    <property type="component" value="Unassembled WGS sequence"/>
</dbReference>
<comment type="caution">
    <text evidence="3">The sequence shown here is derived from an EMBL/GenBank/DDBJ whole genome shotgun (WGS) entry which is preliminary data.</text>
</comment>
<dbReference type="PANTHER" id="PTHR23500:SF460">
    <property type="entry name" value="SUGAR TRANSPORT PROTEIN 11"/>
    <property type="match status" value="1"/>
</dbReference>
<keyword evidence="2" id="KW-0813">Transport</keyword>
<accession>A0A540MVK3</accession>
<proteinExistence type="inferred from homology"/>
<name>A0A540MVK3_MALBA</name>
<dbReference type="STRING" id="106549.A0A540MVK3"/>